<protein>
    <recommendedName>
        <fullName evidence="4">Secreted protein</fullName>
    </recommendedName>
</protein>
<evidence type="ECO:0008006" key="4">
    <source>
        <dbReference type="Google" id="ProtNLM"/>
    </source>
</evidence>
<dbReference type="Proteomes" id="UP000276215">
    <property type="component" value="Unassembled WGS sequence"/>
</dbReference>
<gene>
    <name evidence="2" type="ORF">L873DRAFT_599578</name>
</gene>
<sequence length="71" mass="8350">MFEGCFTGFSTVLQLLLPCFFSSAFSLDKQWDVLKLYCHYIHMKIICLALNALQHRYRTRMVYSHSAFGHI</sequence>
<evidence type="ECO:0000256" key="1">
    <source>
        <dbReference type="SAM" id="SignalP"/>
    </source>
</evidence>
<keyword evidence="3" id="KW-1185">Reference proteome</keyword>
<organism evidence="2 3">
    <name type="scientific">Choiromyces venosus 120613-1</name>
    <dbReference type="NCBI Taxonomy" id="1336337"/>
    <lineage>
        <taxon>Eukaryota</taxon>
        <taxon>Fungi</taxon>
        <taxon>Dikarya</taxon>
        <taxon>Ascomycota</taxon>
        <taxon>Pezizomycotina</taxon>
        <taxon>Pezizomycetes</taxon>
        <taxon>Pezizales</taxon>
        <taxon>Tuberaceae</taxon>
        <taxon>Choiromyces</taxon>
    </lineage>
</organism>
<keyword evidence="1" id="KW-0732">Signal</keyword>
<feature type="signal peptide" evidence="1">
    <location>
        <begin position="1"/>
        <end position="26"/>
    </location>
</feature>
<accession>A0A3N4JX19</accession>
<evidence type="ECO:0000313" key="2">
    <source>
        <dbReference type="EMBL" id="RPB01758.1"/>
    </source>
</evidence>
<reference evidence="2 3" key="1">
    <citation type="journal article" date="2018" name="Nat. Ecol. Evol.">
        <title>Pezizomycetes genomes reveal the molecular basis of ectomycorrhizal truffle lifestyle.</title>
        <authorList>
            <person name="Murat C."/>
            <person name="Payen T."/>
            <person name="Noel B."/>
            <person name="Kuo A."/>
            <person name="Morin E."/>
            <person name="Chen J."/>
            <person name="Kohler A."/>
            <person name="Krizsan K."/>
            <person name="Balestrini R."/>
            <person name="Da Silva C."/>
            <person name="Montanini B."/>
            <person name="Hainaut M."/>
            <person name="Levati E."/>
            <person name="Barry K.W."/>
            <person name="Belfiori B."/>
            <person name="Cichocki N."/>
            <person name="Clum A."/>
            <person name="Dockter R.B."/>
            <person name="Fauchery L."/>
            <person name="Guy J."/>
            <person name="Iotti M."/>
            <person name="Le Tacon F."/>
            <person name="Lindquist E.A."/>
            <person name="Lipzen A."/>
            <person name="Malagnac F."/>
            <person name="Mello A."/>
            <person name="Molinier V."/>
            <person name="Miyauchi S."/>
            <person name="Poulain J."/>
            <person name="Riccioni C."/>
            <person name="Rubini A."/>
            <person name="Sitrit Y."/>
            <person name="Splivallo R."/>
            <person name="Traeger S."/>
            <person name="Wang M."/>
            <person name="Zifcakova L."/>
            <person name="Wipf D."/>
            <person name="Zambonelli A."/>
            <person name="Paolocci F."/>
            <person name="Nowrousian M."/>
            <person name="Ottonello S."/>
            <person name="Baldrian P."/>
            <person name="Spatafora J.W."/>
            <person name="Henrissat B."/>
            <person name="Nagy L.G."/>
            <person name="Aury J.M."/>
            <person name="Wincker P."/>
            <person name="Grigoriev I.V."/>
            <person name="Bonfante P."/>
            <person name="Martin F.M."/>
        </authorList>
    </citation>
    <scope>NUCLEOTIDE SEQUENCE [LARGE SCALE GENOMIC DNA]</scope>
    <source>
        <strain evidence="2 3">120613-1</strain>
    </source>
</reference>
<evidence type="ECO:0000313" key="3">
    <source>
        <dbReference type="Proteomes" id="UP000276215"/>
    </source>
</evidence>
<proteinExistence type="predicted"/>
<feature type="chain" id="PRO_5018216202" description="Secreted protein" evidence="1">
    <location>
        <begin position="27"/>
        <end position="71"/>
    </location>
</feature>
<dbReference type="EMBL" id="ML120371">
    <property type="protein sequence ID" value="RPB01758.1"/>
    <property type="molecule type" value="Genomic_DNA"/>
</dbReference>
<name>A0A3N4JX19_9PEZI</name>
<dbReference type="AlphaFoldDB" id="A0A3N4JX19"/>